<dbReference type="Pfam" id="PF01202">
    <property type="entry name" value="SKI"/>
    <property type="match status" value="1"/>
</dbReference>
<dbReference type="GO" id="GO:0004765">
    <property type="term" value="F:shikimate kinase activity"/>
    <property type="evidence" value="ECO:0007669"/>
    <property type="project" value="TreeGrafter"/>
</dbReference>
<evidence type="ECO:0000256" key="3">
    <source>
        <dbReference type="ARBA" id="ARBA00022741"/>
    </source>
</evidence>
<dbReference type="CDD" id="cd00464">
    <property type="entry name" value="SK"/>
    <property type="match status" value="1"/>
</dbReference>
<dbReference type="GO" id="GO:0005829">
    <property type="term" value="C:cytosol"/>
    <property type="evidence" value="ECO:0007669"/>
    <property type="project" value="TreeGrafter"/>
</dbReference>
<keyword evidence="6" id="KW-0057">Aromatic amino acid biosynthesis</keyword>
<organism evidence="7">
    <name type="scientific">marine sediment metagenome</name>
    <dbReference type="NCBI Taxonomy" id="412755"/>
    <lineage>
        <taxon>unclassified sequences</taxon>
        <taxon>metagenomes</taxon>
        <taxon>ecological metagenomes</taxon>
    </lineage>
</organism>
<dbReference type="GO" id="GO:0009073">
    <property type="term" value="P:aromatic amino acid family biosynthetic process"/>
    <property type="evidence" value="ECO:0007669"/>
    <property type="project" value="UniProtKB-KW"/>
</dbReference>
<dbReference type="GO" id="GO:0005524">
    <property type="term" value="F:ATP binding"/>
    <property type="evidence" value="ECO:0007669"/>
    <property type="project" value="UniProtKB-KW"/>
</dbReference>
<accession>A0A0F8ZCD4</accession>
<dbReference type="InterPro" id="IPR031322">
    <property type="entry name" value="Shikimate/glucono_kinase"/>
</dbReference>
<keyword evidence="3" id="KW-0547">Nucleotide-binding</keyword>
<evidence type="ECO:0000256" key="5">
    <source>
        <dbReference type="ARBA" id="ARBA00022840"/>
    </source>
</evidence>
<evidence type="ECO:0000256" key="6">
    <source>
        <dbReference type="ARBA" id="ARBA00023141"/>
    </source>
</evidence>
<protein>
    <recommendedName>
        <fullName evidence="8">Shikimate kinase</fullName>
    </recommendedName>
</protein>
<dbReference type="SUPFAM" id="SSF52540">
    <property type="entry name" value="P-loop containing nucleoside triphosphate hydrolases"/>
    <property type="match status" value="1"/>
</dbReference>
<dbReference type="EMBL" id="LAZR01048648">
    <property type="protein sequence ID" value="KKK91442.1"/>
    <property type="molecule type" value="Genomic_DNA"/>
</dbReference>
<evidence type="ECO:0000256" key="4">
    <source>
        <dbReference type="ARBA" id="ARBA00022777"/>
    </source>
</evidence>
<comment type="caution">
    <text evidence="7">The sequence shown here is derived from an EMBL/GenBank/DDBJ whole genome shotgun (WGS) entry which is preliminary data.</text>
</comment>
<dbReference type="PANTHER" id="PTHR21087">
    <property type="entry name" value="SHIKIMATE KINASE"/>
    <property type="match status" value="1"/>
</dbReference>
<dbReference type="PANTHER" id="PTHR21087:SF16">
    <property type="entry name" value="SHIKIMATE KINASE 1, CHLOROPLASTIC"/>
    <property type="match status" value="1"/>
</dbReference>
<keyword evidence="5" id="KW-0067">ATP-binding</keyword>
<name>A0A0F8ZCD4_9ZZZZ</name>
<dbReference type="AlphaFoldDB" id="A0A0F8ZCD4"/>
<sequence>MKIPWIFDVEGEEGFRKRVGQLLEEITARKGILLATGGGVVLTENNRELLKNRGFVVYLNASVDQLLERTAHDRNRPLLQVDNPRTVIEQLIVDRDPLYHEVADLVVMTERRKPQLVAEDIVAEVRHLMS</sequence>
<evidence type="ECO:0008006" key="8">
    <source>
        <dbReference type="Google" id="ProtNLM"/>
    </source>
</evidence>
<evidence type="ECO:0000256" key="2">
    <source>
        <dbReference type="ARBA" id="ARBA00022679"/>
    </source>
</evidence>
<gene>
    <name evidence="7" type="ORF">LCGC14_2712920</name>
</gene>
<keyword evidence="2" id="KW-0808">Transferase</keyword>
<dbReference type="PRINTS" id="PR01100">
    <property type="entry name" value="SHIKIMTKNASE"/>
</dbReference>
<proteinExistence type="predicted"/>
<keyword evidence="4" id="KW-0418">Kinase</keyword>
<reference evidence="7" key="1">
    <citation type="journal article" date="2015" name="Nature">
        <title>Complex archaea that bridge the gap between prokaryotes and eukaryotes.</title>
        <authorList>
            <person name="Spang A."/>
            <person name="Saw J.H."/>
            <person name="Jorgensen S.L."/>
            <person name="Zaremba-Niedzwiedzka K."/>
            <person name="Martijn J."/>
            <person name="Lind A.E."/>
            <person name="van Eijk R."/>
            <person name="Schleper C."/>
            <person name="Guy L."/>
            <person name="Ettema T.J."/>
        </authorList>
    </citation>
    <scope>NUCLEOTIDE SEQUENCE</scope>
</reference>
<dbReference type="InterPro" id="IPR000623">
    <property type="entry name" value="Shikimate_kinase/TSH1"/>
</dbReference>
<evidence type="ECO:0000256" key="1">
    <source>
        <dbReference type="ARBA" id="ARBA00022605"/>
    </source>
</evidence>
<evidence type="ECO:0000313" key="7">
    <source>
        <dbReference type="EMBL" id="KKK91442.1"/>
    </source>
</evidence>
<keyword evidence="1" id="KW-0028">Amino-acid biosynthesis</keyword>
<dbReference type="Gene3D" id="3.40.50.300">
    <property type="entry name" value="P-loop containing nucleotide triphosphate hydrolases"/>
    <property type="match status" value="1"/>
</dbReference>
<dbReference type="GO" id="GO:0008652">
    <property type="term" value="P:amino acid biosynthetic process"/>
    <property type="evidence" value="ECO:0007669"/>
    <property type="project" value="UniProtKB-KW"/>
</dbReference>
<dbReference type="InterPro" id="IPR027417">
    <property type="entry name" value="P-loop_NTPase"/>
</dbReference>